<dbReference type="PANTHER" id="PTHR34222:SF33">
    <property type="entry name" value="RETROTRANSPOSON GAG DOMAIN-CONTAINING PROTEIN"/>
    <property type="match status" value="1"/>
</dbReference>
<sequence>MSRQMDMSHFTGLEDNSAAFVVHNSGLHQSQVTSNQWNTVNKRSLWCENCQTTGHVIGKCFKLYGYPPNWKPKGKKHTGTILSFSVTHKRVDWILDSGATDHITYCLDLITSPQLLSNPLFVHLPNGTTTNVTHTGNIILNPYITLHNVLYVPGFKHNLLSISKLCNDSNISLLFTSNHALCRALF</sequence>
<keyword evidence="3" id="KW-1185">Reference proteome</keyword>
<dbReference type="Proteomes" id="UP000826271">
    <property type="component" value="Unassembled WGS sequence"/>
</dbReference>
<comment type="caution">
    <text evidence="2">The sequence shown here is derived from an EMBL/GenBank/DDBJ whole genome shotgun (WGS) entry which is preliminary data.</text>
</comment>
<gene>
    <name evidence="2" type="ORF">BUALT_Bualt01G0187600</name>
</gene>
<name>A0AAV6Y8E3_9LAMI</name>
<dbReference type="AlphaFoldDB" id="A0AAV6Y8E3"/>
<evidence type="ECO:0000313" key="3">
    <source>
        <dbReference type="Proteomes" id="UP000826271"/>
    </source>
</evidence>
<feature type="domain" description="Retrovirus-related Pol polyprotein from transposon TNT 1-94-like beta-barrel" evidence="1">
    <location>
        <begin position="93"/>
        <end position="167"/>
    </location>
</feature>
<organism evidence="2 3">
    <name type="scientific">Buddleja alternifolia</name>
    <dbReference type="NCBI Taxonomy" id="168488"/>
    <lineage>
        <taxon>Eukaryota</taxon>
        <taxon>Viridiplantae</taxon>
        <taxon>Streptophyta</taxon>
        <taxon>Embryophyta</taxon>
        <taxon>Tracheophyta</taxon>
        <taxon>Spermatophyta</taxon>
        <taxon>Magnoliopsida</taxon>
        <taxon>eudicotyledons</taxon>
        <taxon>Gunneridae</taxon>
        <taxon>Pentapetalae</taxon>
        <taxon>asterids</taxon>
        <taxon>lamiids</taxon>
        <taxon>Lamiales</taxon>
        <taxon>Scrophulariaceae</taxon>
        <taxon>Buddlejeae</taxon>
        <taxon>Buddleja</taxon>
    </lineage>
</organism>
<evidence type="ECO:0000313" key="2">
    <source>
        <dbReference type="EMBL" id="KAG8391436.1"/>
    </source>
</evidence>
<proteinExistence type="predicted"/>
<dbReference type="PANTHER" id="PTHR34222">
    <property type="entry name" value="GAG_PRE-INTEGRS DOMAIN-CONTAINING PROTEIN"/>
    <property type="match status" value="1"/>
</dbReference>
<accession>A0AAV6Y8E3</accession>
<dbReference type="Pfam" id="PF22936">
    <property type="entry name" value="Pol_BBD"/>
    <property type="match status" value="1"/>
</dbReference>
<evidence type="ECO:0000259" key="1">
    <source>
        <dbReference type="Pfam" id="PF22936"/>
    </source>
</evidence>
<dbReference type="EMBL" id="WHWC01000001">
    <property type="protein sequence ID" value="KAG8391436.1"/>
    <property type="molecule type" value="Genomic_DNA"/>
</dbReference>
<protein>
    <recommendedName>
        <fullName evidence="1">Retrovirus-related Pol polyprotein from transposon TNT 1-94-like beta-barrel domain-containing protein</fullName>
    </recommendedName>
</protein>
<reference evidence="2" key="1">
    <citation type="submission" date="2019-10" db="EMBL/GenBank/DDBJ databases">
        <authorList>
            <person name="Zhang R."/>
            <person name="Pan Y."/>
            <person name="Wang J."/>
            <person name="Ma R."/>
            <person name="Yu S."/>
        </authorList>
    </citation>
    <scope>NUCLEOTIDE SEQUENCE</scope>
    <source>
        <strain evidence="2">LA-IB0</strain>
        <tissue evidence="2">Leaf</tissue>
    </source>
</reference>
<dbReference type="InterPro" id="IPR054722">
    <property type="entry name" value="PolX-like_BBD"/>
</dbReference>